<proteinExistence type="inferred from homology"/>
<reference evidence="5" key="3">
    <citation type="submission" date="2023-05" db="EMBL/GenBank/DDBJ databases">
        <authorList>
            <person name="Smith C.H."/>
        </authorList>
    </citation>
    <scope>NUCLEOTIDE SEQUENCE</scope>
    <source>
        <strain evidence="5">CHS0354</strain>
        <tissue evidence="5">Mantle</tissue>
    </source>
</reference>
<sequence>MSAERVLTTHRDVDFNPETYVSTYYSSSAWHEKDGDLITFVLNSLHEAFKSGAISGVHVLDIGTGPMPHTAFCAAPWFEEITLSDFSQKNLEFLQKWKNREIDHMGPVLEYLVKLETSSSSVEKRQEELRRKIKHIVRCDVAQSNPIVSTPVDGIIFDAITSSFCLDVASVTLEDYVKSIRNISNLLKPGGLIILVGVLEETFYKVGELTFKSLYIRKDDLKVIWQKEGFEIITLKDFNETFPSQKSESDNADFKSAYVMVARKEEP</sequence>
<accession>A0AAE0SKH7</accession>
<dbReference type="PANTHER" id="PTHR10867:SF17">
    <property type="entry name" value="NICOTINAMIDE N-METHYLTRANSFERASE"/>
    <property type="match status" value="1"/>
</dbReference>
<keyword evidence="2" id="KW-0489">Methyltransferase</keyword>
<dbReference type="InterPro" id="IPR029063">
    <property type="entry name" value="SAM-dependent_MTases_sf"/>
</dbReference>
<dbReference type="GO" id="GO:0008170">
    <property type="term" value="F:N-methyltransferase activity"/>
    <property type="evidence" value="ECO:0007669"/>
    <property type="project" value="TreeGrafter"/>
</dbReference>
<comment type="similarity">
    <text evidence="1">Belongs to the class I-like SAM-binding methyltransferase superfamily. NNMT/PNMT/TEMT family.</text>
</comment>
<gene>
    <name evidence="5" type="ORF">CHS0354_021983</name>
</gene>
<evidence type="ECO:0000256" key="1">
    <source>
        <dbReference type="ARBA" id="ARBA00007996"/>
    </source>
</evidence>
<keyword evidence="4" id="KW-0949">S-adenosyl-L-methionine</keyword>
<dbReference type="PANTHER" id="PTHR10867">
    <property type="entry name" value="NNMT/PNMT/TEMT FAMILY MEMBER"/>
    <property type="match status" value="1"/>
</dbReference>
<dbReference type="SUPFAM" id="SSF53335">
    <property type="entry name" value="S-adenosyl-L-methionine-dependent methyltransferases"/>
    <property type="match status" value="1"/>
</dbReference>
<evidence type="ECO:0000256" key="4">
    <source>
        <dbReference type="ARBA" id="ARBA00022691"/>
    </source>
</evidence>
<evidence type="ECO:0008006" key="7">
    <source>
        <dbReference type="Google" id="ProtNLM"/>
    </source>
</evidence>
<name>A0AAE0SKH7_9BIVA</name>
<evidence type="ECO:0000256" key="3">
    <source>
        <dbReference type="ARBA" id="ARBA00022679"/>
    </source>
</evidence>
<dbReference type="Proteomes" id="UP001195483">
    <property type="component" value="Unassembled WGS sequence"/>
</dbReference>
<dbReference type="EMBL" id="JAEAOA010001332">
    <property type="protein sequence ID" value="KAK3593404.1"/>
    <property type="molecule type" value="Genomic_DNA"/>
</dbReference>
<dbReference type="Gene3D" id="3.40.50.150">
    <property type="entry name" value="Vaccinia Virus protein VP39"/>
    <property type="match status" value="1"/>
</dbReference>
<dbReference type="InterPro" id="IPR000940">
    <property type="entry name" value="NNMT_TEMT_trans"/>
</dbReference>
<evidence type="ECO:0000313" key="6">
    <source>
        <dbReference type="Proteomes" id="UP001195483"/>
    </source>
</evidence>
<dbReference type="PROSITE" id="PS51681">
    <property type="entry name" value="SAM_MT_NNMT_PNMT_TEMT"/>
    <property type="match status" value="1"/>
</dbReference>
<reference evidence="5" key="2">
    <citation type="journal article" date="2021" name="Genome Biol. Evol.">
        <title>Developing a high-quality reference genome for a parasitic bivalve with doubly uniparental inheritance (Bivalvia: Unionida).</title>
        <authorList>
            <person name="Smith C.H."/>
        </authorList>
    </citation>
    <scope>NUCLEOTIDE SEQUENCE</scope>
    <source>
        <strain evidence="5">CHS0354</strain>
        <tissue evidence="5">Mantle</tissue>
    </source>
</reference>
<dbReference type="Pfam" id="PF01234">
    <property type="entry name" value="NNMT_PNMT_TEMT"/>
    <property type="match status" value="1"/>
</dbReference>
<keyword evidence="3" id="KW-0808">Transferase</keyword>
<protein>
    <recommendedName>
        <fullName evidence="7">Nicotinamide N-methyltransferase-like</fullName>
    </recommendedName>
</protein>
<dbReference type="GO" id="GO:0032259">
    <property type="term" value="P:methylation"/>
    <property type="evidence" value="ECO:0007669"/>
    <property type="project" value="UniProtKB-KW"/>
</dbReference>
<dbReference type="AlphaFoldDB" id="A0AAE0SKH7"/>
<keyword evidence="6" id="KW-1185">Reference proteome</keyword>
<organism evidence="5 6">
    <name type="scientific">Potamilus streckersoni</name>
    <dbReference type="NCBI Taxonomy" id="2493646"/>
    <lineage>
        <taxon>Eukaryota</taxon>
        <taxon>Metazoa</taxon>
        <taxon>Spiralia</taxon>
        <taxon>Lophotrochozoa</taxon>
        <taxon>Mollusca</taxon>
        <taxon>Bivalvia</taxon>
        <taxon>Autobranchia</taxon>
        <taxon>Heteroconchia</taxon>
        <taxon>Palaeoheterodonta</taxon>
        <taxon>Unionida</taxon>
        <taxon>Unionoidea</taxon>
        <taxon>Unionidae</taxon>
        <taxon>Ambleminae</taxon>
        <taxon>Lampsilini</taxon>
        <taxon>Potamilus</taxon>
    </lineage>
</organism>
<reference evidence="5" key="1">
    <citation type="journal article" date="2021" name="Genome Biol. Evol.">
        <title>A High-Quality Reference Genome for a Parasitic Bivalve with Doubly Uniparental Inheritance (Bivalvia: Unionida).</title>
        <authorList>
            <person name="Smith C.H."/>
        </authorList>
    </citation>
    <scope>NUCLEOTIDE SEQUENCE</scope>
    <source>
        <strain evidence="5">CHS0354</strain>
    </source>
</reference>
<dbReference type="GO" id="GO:0005829">
    <property type="term" value="C:cytosol"/>
    <property type="evidence" value="ECO:0007669"/>
    <property type="project" value="TreeGrafter"/>
</dbReference>
<evidence type="ECO:0000256" key="2">
    <source>
        <dbReference type="ARBA" id="ARBA00022603"/>
    </source>
</evidence>
<dbReference type="CDD" id="cd02440">
    <property type="entry name" value="AdoMet_MTases"/>
    <property type="match status" value="1"/>
</dbReference>
<evidence type="ECO:0000313" key="5">
    <source>
        <dbReference type="EMBL" id="KAK3593404.1"/>
    </source>
</evidence>
<comment type="caution">
    <text evidence="5">The sequence shown here is derived from an EMBL/GenBank/DDBJ whole genome shotgun (WGS) entry which is preliminary data.</text>
</comment>